<evidence type="ECO:0000313" key="3">
    <source>
        <dbReference type="EMBL" id="KRS12184.1"/>
    </source>
</evidence>
<sequence>MSDDILSKTSASNGAGSPDVIGFYDEDTGSCQYICICPETRKAALIDVVQTLDPKSFSTGFAPAQWALDTIAERGLELEWVLDTHPHADHLMAGAWLKEQTGAPTGIGEKVRDIAALWRDYYNAPHAFPVDPHFDRLFADGDQFNIGNLDVKVMLSPGHTLGSVTYVVGDAIFAHDTLMMPDAGTARADFPGGTAAELYDSIMRILDHPEAFRIFIGHDYGTDSREEPAWESTVGQQKRENIHLKDGASKAEYVARRETRDATLALPDRMLAALQVNLRGGRLPEPEEDGKSYFKIPANRF</sequence>
<dbReference type="Gene3D" id="3.60.15.10">
    <property type="entry name" value="Ribonuclease Z/Hydroxyacylglutathione hydrolase-like"/>
    <property type="match status" value="1"/>
</dbReference>
<gene>
    <name evidence="3" type="ORF">XM53_13195</name>
</gene>
<organism evidence="3 4">
    <name type="scientific">Roseovarius atlanticus</name>
    <dbReference type="NCBI Taxonomy" id="1641875"/>
    <lineage>
        <taxon>Bacteria</taxon>
        <taxon>Pseudomonadati</taxon>
        <taxon>Pseudomonadota</taxon>
        <taxon>Alphaproteobacteria</taxon>
        <taxon>Rhodobacterales</taxon>
        <taxon>Roseobacteraceae</taxon>
        <taxon>Roseovarius</taxon>
    </lineage>
</organism>
<dbReference type="InterPro" id="IPR051682">
    <property type="entry name" value="Mito_Persulfide_Diox"/>
</dbReference>
<evidence type="ECO:0000256" key="1">
    <source>
        <dbReference type="ARBA" id="ARBA00022723"/>
    </source>
</evidence>
<dbReference type="STRING" id="1641875.XM53_13195"/>
<dbReference type="AlphaFoldDB" id="A0A0T5NTB0"/>
<evidence type="ECO:0000313" key="4">
    <source>
        <dbReference type="Proteomes" id="UP000051295"/>
    </source>
</evidence>
<name>A0A0T5NTB0_9RHOB</name>
<dbReference type="PATRIC" id="fig|1641875.4.peg.431"/>
<dbReference type="InterPro" id="IPR044528">
    <property type="entry name" value="POD-like_MBL-fold"/>
</dbReference>
<protein>
    <submittedName>
        <fullName evidence="3">Beta-lactamase</fullName>
    </submittedName>
</protein>
<dbReference type="InterPro" id="IPR036866">
    <property type="entry name" value="RibonucZ/Hydroxyglut_hydro"/>
</dbReference>
<reference evidence="3 4" key="1">
    <citation type="submission" date="2015-04" db="EMBL/GenBank/DDBJ databases">
        <title>The draft genome sequence of Roseovarius sp.R12b.</title>
        <authorList>
            <person name="Li G."/>
            <person name="Lai Q."/>
            <person name="Shao Z."/>
            <person name="Yan P."/>
        </authorList>
    </citation>
    <scope>NUCLEOTIDE SEQUENCE [LARGE SCALE GENOMIC DNA]</scope>
    <source>
        <strain evidence="3 4">R12B</strain>
    </source>
</reference>
<dbReference type="GO" id="GO:0050313">
    <property type="term" value="F:sulfur dioxygenase activity"/>
    <property type="evidence" value="ECO:0007669"/>
    <property type="project" value="InterPro"/>
</dbReference>
<comment type="caution">
    <text evidence="3">The sequence shown here is derived from an EMBL/GenBank/DDBJ whole genome shotgun (WGS) entry which is preliminary data.</text>
</comment>
<proteinExistence type="predicted"/>
<dbReference type="RefSeq" id="WP_057794046.1">
    <property type="nucleotide sequence ID" value="NZ_LAXJ01000012.1"/>
</dbReference>
<evidence type="ECO:0000259" key="2">
    <source>
        <dbReference type="SMART" id="SM00849"/>
    </source>
</evidence>
<dbReference type="PANTHER" id="PTHR43084">
    <property type="entry name" value="PERSULFIDE DIOXYGENASE ETHE1"/>
    <property type="match status" value="1"/>
</dbReference>
<dbReference type="OrthoDB" id="9784009at2"/>
<dbReference type="GO" id="GO:0006749">
    <property type="term" value="P:glutathione metabolic process"/>
    <property type="evidence" value="ECO:0007669"/>
    <property type="project" value="InterPro"/>
</dbReference>
<dbReference type="Pfam" id="PF00753">
    <property type="entry name" value="Lactamase_B"/>
    <property type="match status" value="1"/>
</dbReference>
<dbReference type="Proteomes" id="UP000051295">
    <property type="component" value="Unassembled WGS sequence"/>
</dbReference>
<keyword evidence="4" id="KW-1185">Reference proteome</keyword>
<keyword evidence="1" id="KW-0479">Metal-binding</keyword>
<dbReference type="GO" id="GO:0046872">
    <property type="term" value="F:metal ion binding"/>
    <property type="evidence" value="ECO:0007669"/>
    <property type="project" value="UniProtKB-KW"/>
</dbReference>
<accession>A0A0T5NTB0</accession>
<dbReference type="PANTHER" id="PTHR43084:SF1">
    <property type="entry name" value="PERSULFIDE DIOXYGENASE ETHE1, MITOCHONDRIAL"/>
    <property type="match status" value="1"/>
</dbReference>
<dbReference type="GO" id="GO:0070813">
    <property type="term" value="P:hydrogen sulfide metabolic process"/>
    <property type="evidence" value="ECO:0007669"/>
    <property type="project" value="TreeGrafter"/>
</dbReference>
<dbReference type="InterPro" id="IPR001279">
    <property type="entry name" value="Metallo-B-lactamas"/>
</dbReference>
<dbReference type="SUPFAM" id="SSF56281">
    <property type="entry name" value="Metallo-hydrolase/oxidoreductase"/>
    <property type="match status" value="1"/>
</dbReference>
<dbReference type="SMART" id="SM00849">
    <property type="entry name" value="Lactamase_B"/>
    <property type="match status" value="1"/>
</dbReference>
<dbReference type="CDD" id="cd07724">
    <property type="entry name" value="POD-like_MBL-fold"/>
    <property type="match status" value="1"/>
</dbReference>
<dbReference type="EMBL" id="LAXJ01000012">
    <property type="protein sequence ID" value="KRS12184.1"/>
    <property type="molecule type" value="Genomic_DNA"/>
</dbReference>
<feature type="domain" description="Metallo-beta-lactamase" evidence="2">
    <location>
        <begin position="28"/>
        <end position="218"/>
    </location>
</feature>